<keyword evidence="5" id="KW-0813">Transport</keyword>
<feature type="chain" id="PRO_5040234091" description="Neurotransmitter-gated ion-channel ligand-binding domain-containing protein" evidence="6">
    <location>
        <begin position="16"/>
        <end position="402"/>
    </location>
</feature>
<dbReference type="Gene3D" id="2.70.170.10">
    <property type="entry name" value="Neurotransmitter-gated ion-channel ligand-binding domain"/>
    <property type="match status" value="1"/>
</dbReference>
<dbReference type="AlphaFoldDB" id="A0A9P1J0H5"/>
<feature type="transmembrane region" description="Helical" evidence="5">
    <location>
        <begin position="261"/>
        <end position="283"/>
    </location>
</feature>
<comment type="caution">
    <text evidence="5">Lacks conserved residue(s) required for the propagation of feature annotation.</text>
</comment>
<proteinExistence type="inferred from homology"/>
<dbReference type="PRINTS" id="PR00252">
    <property type="entry name" value="NRIONCHANNEL"/>
</dbReference>
<evidence type="ECO:0000313" key="9">
    <source>
        <dbReference type="Proteomes" id="UP001152747"/>
    </source>
</evidence>
<keyword evidence="2 5" id="KW-0812">Transmembrane</keyword>
<evidence type="ECO:0000259" key="7">
    <source>
        <dbReference type="Pfam" id="PF02931"/>
    </source>
</evidence>
<dbReference type="Gene3D" id="1.20.58.390">
    <property type="entry name" value="Neurotransmitter-gated ion-channel transmembrane domain"/>
    <property type="match status" value="1"/>
</dbReference>
<reference evidence="8" key="1">
    <citation type="submission" date="2022-11" db="EMBL/GenBank/DDBJ databases">
        <authorList>
            <person name="Kikuchi T."/>
        </authorList>
    </citation>
    <scope>NUCLEOTIDE SEQUENCE</scope>
    <source>
        <strain evidence="8">PS1010</strain>
    </source>
</reference>
<evidence type="ECO:0000256" key="4">
    <source>
        <dbReference type="ARBA" id="ARBA00023136"/>
    </source>
</evidence>
<feature type="transmembrane region" description="Helical" evidence="5">
    <location>
        <begin position="322"/>
        <end position="342"/>
    </location>
</feature>
<keyword evidence="6" id="KW-0732">Signal</keyword>
<dbReference type="InterPro" id="IPR006202">
    <property type="entry name" value="Neur_chan_lig-bd"/>
</dbReference>
<dbReference type="PANTHER" id="PTHR18945">
    <property type="entry name" value="NEUROTRANSMITTER GATED ION CHANNEL"/>
    <property type="match status" value="1"/>
</dbReference>
<dbReference type="InterPro" id="IPR018000">
    <property type="entry name" value="Neurotransmitter_ion_chnl_CS"/>
</dbReference>
<dbReference type="GO" id="GO:0005230">
    <property type="term" value="F:extracellular ligand-gated monoatomic ion channel activity"/>
    <property type="evidence" value="ECO:0007669"/>
    <property type="project" value="InterPro"/>
</dbReference>
<gene>
    <name evidence="8" type="ORF">CAMP_LOCUS17052</name>
</gene>
<evidence type="ECO:0000313" key="8">
    <source>
        <dbReference type="EMBL" id="CAI5454415.1"/>
    </source>
</evidence>
<dbReference type="InterPro" id="IPR036719">
    <property type="entry name" value="Neuro-gated_channel_TM_sf"/>
</dbReference>
<evidence type="ECO:0000256" key="1">
    <source>
        <dbReference type="ARBA" id="ARBA00004141"/>
    </source>
</evidence>
<organism evidence="8 9">
    <name type="scientific">Caenorhabditis angaria</name>
    <dbReference type="NCBI Taxonomy" id="860376"/>
    <lineage>
        <taxon>Eukaryota</taxon>
        <taxon>Metazoa</taxon>
        <taxon>Ecdysozoa</taxon>
        <taxon>Nematoda</taxon>
        <taxon>Chromadorea</taxon>
        <taxon>Rhabditida</taxon>
        <taxon>Rhabditina</taxon>
        <taxon>Rhabditomorpha</taxon>
        <taxon>Rhabditoidea</taxon>
        <taxon>Rhabditidae</taxon>
        <taxon>Peloderinae</taxon>
        <taxon>Caenorhabditis</taxon>
    </lineage>
</organism>
<keyword evidence="4 5" id="KW-0472">Membrane</keyword>
<protein>
    <recommendedName>
        <fullName evidence="7">Neurotransmitter-gated ion-channel ligand-binding domain-containing protein</fullName>
    </recommendedName>
</protein>
<dbReference type="SUPFAM" id="SSF90112">
    <property type="entry name" value="Neurotransmitter-gated ion-channel transmembrane pore"/>
    <property type="match status" value="1"/>
</dbReference>
<evidence type="ECO:0000256" key="6">
    <source>
        <dbReference type="SAM" id="SignalP"/>
    </source>
</evidence>
<dbReference type="OrthoDB" id="5866477at2759"/>
<dbReference type="InterPro" id="IPR036734">
    <property type="entry name" value="Neur_chan_lig-bd_sf"/>
</dbReference>
<keyword evidence="5" id="KW-0407">Ion channel</keyword>
<dbReference type="FunFam" id="2.70.170.10:FF:000027">
    <property type="entry name" value="Ligand-Gated ion Channel"/>
    <property type="match status" value="1"/>
</dbReference>
<dbReference type="InterPro" id="IPR006201">
    <property type="entry name" value="Neur_channel"/>
</dbReference>
<dbReference type="Pfam" id="PF02931">
    <property type="entry name" value="Neur_chan_LBD"/>
    <property type="match status" value="1"/>
</dbReference>
<keyword evidence="3 5" id="KW-1133">Transmembrane helix</keyword>
<sequence length="402" mass="46554">MRFILLFALIVRICGYFQDGASYEDIYYDYLHTQQNLTEYLFDGYDPTVSPVFTRGISDTVITFKNSNYSNKWNYTVFLYYLKLIDIDEPAEKVEFCLEIMEVWFDARLTWNATLYNNISTVYVREDKIWSPTMSAFGVNDVQDFRDQDFRQASISNSGEVYTYMPIRISVNCPLNMRMFPFDHQTCYIRLCLPMFYSREISIHVQFYDAILQPSQIAAMGNSEWRVINLTGKIDVLKYDEQSSDLEICIFEITMKRNPMFYFYMIIFPCYIINAVSLFAIFLKDTDKMSKLNVGITTIMTQTFILGFMADSIPKTGVIPLLGIHILINLGIMIVAIAFVAVRGKIQKFKDTVCETMGTNYSRFVLTAATKEVSQTSAKDANILPISHKHYKSKEHYAVTSL</sequence>
<keyword evidence="5" id="KW-0406">Ion transport</keyword>
<evidence type="ECO:0000256" key="2">
    <source>
        <dbReference type="ARBA" id="ARBA00022692"/>
    </source>
</evidence>
<comment type="similarity">
    <text evidence="5">Belongs to the ligand-gated ion channel (TC 1.A.9) family.</text>
</comment>
<dbReference type="SUPFAM" id="SSF63712">
    <property type="entry name" value="Nicotinic receptor ligand binding domain-like"/>
    <property type="match status" value="1"/>
</dbReference>
<evidence type="ECO:0000256" key="5">
    <source>
        <dbReference type="RuleBase" id="RU000687"/>
    </source>
</evidence>
<comment type="caution">
    <text evidence="8">The sequence shown here is derived from an EMBL/GenBank/DDBJ whole genome shotgun (WGS) entry which is preliminary data.</text>
</comment>
<dbReference type="CDD" id="cd18989">
    <property type="entry name" value="LGIC_ECD_cation"/>
    <property type="match status" value="1"/>
</dbReference>
<accession>A0A9P1J0H5</accession>
<evidence type="ECO:0000256" key="3">
    <source>
        <dbReference type="ARBA" id="ARBA00022989"/>
    </source>
</evidence>
<feature type="domain" description="Neurotransmitter-gated ion-channel ligand-binding" evidence="7">
    <location>
        <begin position="35"/>
        <end position="259"/>
    </location>
</feature>
<dbReference type="Proteomes" id="UP001152747">
    <property type="component" value="Unassembled WGS sequence"/>
</dbReference>
<comment type="subcellular location">
    <subcellularLocation>
        <location evidence="1">Membrane</location>
        <topology evidence="1">Multi-pass membrane protein</topology>
    </subcellularLocation>
</comment>
<feature type="transmembrane region" description="Helical" evidence="5">
    <location>
        <begin position="292"/>
        <end position="310"/>
    </location>
</feature>
<name>A0A9P1J0H5_9PELO</name>
<dbReference type="PROSITE" id="PS00236">
    <property type="entry name" value="NEUROTR_ION_CHANNEL"/>
    <property type="match status" value="1"/>
</dbReference>
<dbReference type="EMBL" id="CANHGI010000006">
    <property type="protein sequence ID" value="CAI5454415.1"/>
    <property type="molecule type" value="Genomic_DNA"/>
</dbReference>
<dbReference type="GO" id="GO:0016020">
    <property type="term" value="C:membrane"/>
    <property type="evidence" value="ECO:0007669"/>
    <property type="project" value="UniProtKB-SubCell"/>
</dbReference>
<dbReference type="InterPro" id="IPR038050">
    <property type="entry name" value="Neuro_actylchol_rec"/>
</dbReference>
<feature type="signal peptide" evidence="6">
    <location>
        <begin position="1"/>
        <end position="15"/>
    </location>
</feature>
<dbReference type="GO" id="GO:0004888">
    <property type="term" value="F:transmembrane signaling receptor activity"/>
    <property type="evidence" value="ECO:0007669"/>
    <property type="project" value="InterPro"/>
</dbReference>
<keyword evidence="9" id="KW-1185">Reference proteome</keyword>